<evidence type="ECO:0000256" key="3">
    <source>
        <dbReference type="ARBA" id="ARBA00022515"/>
    </source>
</evidence>
<dbReference type="GO" id="GO:0000428">
    <property type="term" value="C:DNA-directed RNA polymerase complex"/>
    <property type="evidence" value="ECO:0007669"/>
    <property type="project" value="UniProtKB-KW"/>
</dbReference>
<evidence type="ECO:0000256" key="2">
    <source>
        <dbReference type="ARBA" id="ARBA00022478"/>
    </source>
</evidence>
<dbReference type="GO" id="GO:0003899">
    <property type="term" value="F:DNA-directed RNA polymerase activity"/>
    <property type="evidence" value="ECO:0007669"/>
    <property type="project" value="UniProtKB-UniRule"/>
</dbReference>
<keyword evidence="2 11" id="KW-0240">DNA-directed RNA polymerase</keyword>
<keyword evidence="4 11" id="KW-0808">Transferase</keyword>
<comment type="function">
    <text evidence="11">Catalytic subunit of DNA primase, an RNA polymerase that catalyzes the synthesis of short RNA molecules used as primers for DNA polymerase during DNA replication. The small subunit contains the primase catalytic core and has DNA synthesis activity on its own. Binding to the large subunit stabilizes and modulates the activity, increasing the rate of DNA synthesis while decreasing the length of the DNA fragments, and conferring RNA synthesis capability. The DNA polymerase activity may enable DNA primase to also catalyze primer extension after primer synthesis. May also play a role in DNA repair.</text>
</comment>
<dbReference type="SUPFAM" id="SSF56747">
    <property type="entry name" value="Prim-pol domain"/>
    <property type="match status" value="1"/>
</dbReference>
<accession>E1QPE1</accession>
<dbReference type="Proteomes" id="UP000006681">
    <property type="component" value="Chromosome"/>
</dbReference>
<evidence type="ECO:0000256" key="11">
    <source>
        <dbReference type="HAMAP-Rule" id="MF_00700"/>
    </source>
</evidence>
<evidence type="ECO:0000256" key="8">
    <source>
        <dbReference type="ARBA" id="ARBA00022842"/>
    </source>
</evidence>
<dbReference type="GO" id="GO:1990077">
    <property type="term" value="C:primosome complex"/>
    <property type="evidence" value="ECO:0007669"/>
    <property type="project" value="UniProtKB-KW"/>
</dbReference>
<reference evidence="14 15" key="1">
    <citation type="journal article" date="2010" name="Stand. Genomic Sci.">
        <title>Complete genome sequence of Vulcanisaeta distributa type strain (IC-017).</title>
        <authorList>
            <person name="Mavromatis K."/>
            <person name="Sikorski J."/>
            <person name="Pabst E."/>
            <person name="Teshima H."/>
            <person name="Lapidus A."/>
            <person name="Lucas S."/>
            <person name="Nolan M."/>
            <person name="Glavina Del Rio T."/>
            <person name="Cheng J.F."/>
            <person name="Bruce D."/>
            <person name="Goodwin L."/>
            <person name="Pitluck S."/>
            <person name="Liolios K."/>
            <person name="Ivanova N."/>
            <person name="Mikhailova N."/>
            <person name="Pati A."/>
            <person name="Chen A."/>
            <person name="Palaniappan K."/>
            <person name="Land M."/>
            <person name="Hauser L."/>
            <person name="Chang Y.J."/>
            <person name="Jeffries C.D."/>
            <person name="Rohde M."/>
            <person name="Spring S."/>
            <person name="Goker M."/>
            <person name="Wirth R."/>
            <person name="Woyke T."/>
            <person name="Bristow J."/>
            <person name="Eisen J.A."/>
            <person name="Markowitz V."/>
            <person name="Hugenholtz P."/>
            <person name="Klenk H.P."/>
            <person name="Kyrpides N.C."/>
        </authorList>
    </citation>
    <scope>NUCLEOTIDE SEQUENCE [LARGE SCALE GENOMIC DNA]</scope>
    <source>
        <strain evidence="15">DSM 14429 / JCM 11212 / NBRC 100878 / IC-017</strain>
    </source>
</reference>
<dbReference type="InterPro" id="IPR023639">
    <property type="entry name" value="DNA_primase_ssu_PriS"/>
</dbReference>
<dbReference type="STRING" id="572478.Vdis_2058"/>
<keyword evidence="3 11" id="KW-0639">Primosome</keyword>
<dbReference type="Gene3D" id="3.90.920.10">
    <property type="entry name" value="DNA primase, PRIM domain"/>
    <property type="match status" value="1"/>
</dbReference>
<dbReference type="EC" id="2.7.7.-" evidence="11"/>
<name>E1QPE1_VULDI</name>
<keyword evidence="10 11" id="KW-0464">Manganese</keyword>
<keyword evidence="5 11" id="KW-0548">Nucleotidyltransferase</keyword>
<proteinExistence type="inferred from homology"/>
<dbReference type="PANTHER" id="PTHR10536">
    <property type="entry name" value="DNA PRIMASE SMALL SUBUNIT"/>
    <property type="match status" value="1"/>
</dbReference>
<keyword evidence="7 11" id="KW-0479">Metal-binding</keyword>
<dbReference type="InterPro" id="IPR014052">
    <property type="entry name" value="DNA_primase_ssu_euk/arc"/>
</dbReference>
<organism evidence="14 15">
    <name type="scientific">Vulcanisaeta distributa (strain DSM 14429 / JCM 11212 / NBRC 100878 / IC-017)</name>
    <dbReference type="NCBI Taxonomy" id="572478"/>
    <lineage>
        <taxon>Archaea</taxon>
        <taxon>Thermoproteota</taxon>
        <taxon>Thermoprotei</taxon>
        <taxon>Thermoproteales</taxon>
        <taxon>Thermoproteaceae</taxon>
        <taxon>Vulcanisaeta</taxon>
    </lineage>
</organism>
<keyword evidence="6 11" id="KW-0235">DNA replication</keyword>
<evidence type="ECO:0000313" key="14">
    <source>
        <dbReference type="EMBL" id="ADN51429.1"/>
    </source>
</evidence>
<dbReference type="GeneID" id="9753009"/>
<feature type="active site" evidence="11">
    <location>
        <position position="249"/>
    </location>
</feature>
<comment type="function">
    <text evidence="13">RNA polymerase that catalyzes the synthesis of short RNA molecules used as primers for DNA polymerase during DNA replication.</text>
</comment>
<dbReference type="KEGG" id="vdi:Vdis_2058"/>
<evidence type="ECO:0000256" key="1">
    <source>
        <dbReference type="ARBA" id="ARBA00009762"/>
    </source>
</evidence>
<comment type="cofactor">
    <cofactor evidence="11">
        <name>Mg(2+)</name>
        <dbReference type="ChEBI" id="CHEBI:18420"/>
    </cofactor>
    <cofactor evidence="11">
        <name>Mn(2+)</name>
        <dbReference type="ChEBI" id="CHEBI:29035"/>
    </cofactor>
</comment>
<sequence>MPGFIDLVKVLFRNYYRGVDISEISDLERREFGFQFFDKEGMIRHMAFKSSDELKRYLVSNVPSHVYYSSALYNDPANPDMDAKGWLGADLIFDIDGDHLPTQNCQGVELMTLDCLSDATEEVNKLIDFLIEDFGFSDSSIKIFFSGHRGYHVHIELPDVRGLTDEERREVIDYLLLRGFDIERLIRGNTVLIDVKLRGIGGRLASLIHELDPDLLNNLGGRRRLSKYIIRKLNSLNPVISERLSTHVDEVVTMDVHRLIRMPNSLHGKTGLRVVRVSPSDLERGVDFIVDKAIQFRRGSLTLRLTKKLPVRRILGEDVNGDEGSIIKVPTYVGIYLVMSGWGEPID</sequence>
<dbReference type="HAMAP" id="MF_00700">
    <property type="entry name" value="DNA_primase_sml_arc"/>
    <property type="match status" value="1"/>
</dbReference>
<keyword evidence="8 11" id="KW-0460">Magnesium</keyword>
<protein>
    <recommendedName>
        <fullName evidence="11">DNA primase small subunit PriS</fullName>
        <ecNumber evidence="11">2.7.7.-</ecNumber>
    </recommendedName>
</protein>
<dbReference type="OrthoDB" id="31125at2157"/>
<evidence type="ECO:0000256" key="12">
    <source>
        <dbReference type="RuleBase" id="RU003514"/>
    </source>
</evidence>
<dbReference type="GO" id="GO:0046872">
    <property type="term" value="F:metal ion binding"/>
    <property type="evidence" value="ECO:0007669"/>
    <property type="project" value="UniProtKB-KW"/>
</dbReference>
<evidence type="ECO:0000256" key="7">
    <source>
        <dbReference type="ARBA" id="ARBA00022723"/>
    </source>
</evidence>
<dbReference type="HOGENOM" id="CLU_056123_1_0_2"/>
<dbReference type="AlphaFoldDB" id="E1QPE1"/>
<gene>
    <name evidence="11" type="primary">priS</name>
    <name evidence="14" type="ordered locus">Vdis_2058</name>
</gene>
<evidence type="ECO:0000256" key="13">
    <source>
        <dbReference type="RuleBase" id="RU004224"/>
    </source>
</evidence>
<comment type="subunit">
    <text evidence="11">Heterodimer of a small subunit (PriS) and a large subunit (PriL).</text>
</comment>
<keyword evidence="15" id="KW-1185">Reference proteome</keyword>
<evidence type="ECO:0000256" key="9">
    <source>
        <dbReference type="ARBA" id="ARBA00023163"/>
    </source>
</evidence>
<dbReference type="CDD" id="cd04860">
    <property type="entry name" value="AE_Prim_S"/>
    <property type="match status" value="1"/>
</dbReference>
<dbReference type="EMBL" id="CP002100">
    <property type="protein sequence ID" value="ADN51429.1"/>
    <property type="molecule type" value="Genomic_DNA"/>
</dbReference>
<comment type="similarity">
    <text evidence="1 11 12">Belongs to the eukaryotic-type primase small subunit family.</text>
</comment>
<dbReference type="InterPro" id="IPR002755">
    <property type="entry name" value="DNA_primase_S"/>
</dbReference>
<dbReference type="RefSeq" id="WP_013337154.1">
    <property type="nucleotide sequence ID" value="NC_014537.1"/>
</dbReference>
<dbReference type="eggNOG" id="arCOG04110">
    <property type="taxonomic scope" value="Archaea"/>
</dbReference>
<feature type="active site" evidence="11">
    <location>
        <position position="94"/>
    </location>
</feature>
<feature type="active site" evidence="11">
    <location>
        <position position="96"/>
    </location>
</feature>
<evidence type="ECO:0000256" key="6">
    <source>
        <dbReference type="ARBA" id="ARBA00022705"/>
    </source>
</evidence>
<evidence type="ECO:0000256" key="4">
    <source>
        <dbReference type="ARBA" id="ARBA00022679"/>
    </source>
</evidence>
<dbReference type="Pfam" id="PF01896">
    <property type="entry name" value="DNA_primase_S"/>
    <property type="match status" value="1"/>
</dbReference>
<evidence type="ECO:0000313" key="15">
    <source>
        <dbReference type="Proteomes" id="UP000006681"/>
    </source>
</evidence>
<dbReference type="GO" id="GO:0006269">
    <property type="term" value="P:DNA replication, synthesis of primer"/>
    <property type="evidence" value="ECO:0007669"/>
    <property type="project" value="UniProtKB-UniRule"/>
</dbReference>
<reference evidence="15" key="2">
    <citation type="journal article" date="2010" name="Stand. Genomic Sci.">
        <title>Complete genome sequence of Vulcanisaeta distributa type strain (IC-017T).</title>
        <authorList>
            <person name="Mavromatis K."/>
            <person name="Sikorski J."/>
            <person name="Pabst E."/>
            <person name="Teshima H."/>
            <person name="Lapidus A."/>
            <person name="Lucas S."/>
            <person name="Nolan M."/>
            <person name="Glavina Del Rio T."/>
            <person name="Cheng J."/>
            <person name="Bruce D."/>
            <person name="Goodwin L."/>
            <person name="Pitluck S."/>
            <person name="Liolios K."/>
            <person name="Ivanova N."/>
            <person name="Mikhailova N."/>
            <person name="Pati A."/>
            <person name="Chen A."/>
            <person name="Palaniappan K."/>
            <person name="Land M."/>
            <person name="Hauser L."/>
            <person name="Chang Y."/>
            <person name="Jeffries C."/>
            <person name="Rohde M."/>
            <person name="Spring S."/>
            <person name="Goker M."/>
            <person name="Wirth R."/>
            <person name="Woyke T."/>
            <person name="Bristow J."/>
            <person name="Eisen J."/>
            <person name="Markowitz V."/>
            <person name="Hugenholtz P."/>
            <person name="Klenk H."/>
            <person name="Kyrpides N."/>
        </authorList>
    </citation>
    <scope>NUCLEOTIDE SEQUENCE [LARGE SCALE GENOMIC DNA]</scope>
    <source>
        <strain evidence="15">DSM 14429 / JCM 11212 / NBRC 100878 / IC-017</strain>
    </source>
</reference>
<evidence type="ECO:0000256" key="5">
    <source>
        <dbReference type="ARBA" id="ARBA00022695"/>
    </source>
</evidence>
<keyword evidence="9 11" id="KW-0804">Transcription</keyword>
<dbReference type="NCBIfam" id="TIGR00335">
    <property type="entry name" value="primase_sml"/>
    <property type="match status" value="1"/>
</dbReference>
<evidence type="ECO:0000256" key="10">
    <source>
        <dbReference type="ARBA" id="ARBA00023211"/>
    </source>
</evidence>